<protein>
    <submittedName>
        <fullName evidence="1">Uncharacterized protein</fullName>
    </submittedName>
</protein>
<dbReference type="EMBL" id="SRYB01000022">
    <property type="protein sequence ID" value="TGY77642.1"/>
    <property type="molecule type" value="Genomic_DNA"/>
</dbReference>
<sequence>MKNFLLSISVVAALSTAANAQETYNYFDPADCDANGWLWFDTQEKLEKYCGFTDEFKIQLLSAAYENGDGEYAECELDAEIKGYNAEGEQGVEGTKTGAIILPRASSIMAQNGGGIMMWLPDCAEFSVYLSSEASLKSMVLYGGKGHIERVDFAVIASGVPPFKPLSKQCQMTWSNLQDEVHGTSGMTLNSKEKVTAAVVDDITSPVLIQGIKLFTYTQTEYPENGAGVEDIIGDDANAPVEYFNLQGLKVNGDEPGIYIRRQGAKTSKVLVK</sequence>
<evidence type="ECO:0000313" key="1">
    <source>
        <dbReference type="EMBL" id="TGY77642.1"/>
    </source>
</evidence>
<name>A0AC61RCG0_9BACT</name>
<accession>A0AC61RCG0</accession>
<reference evidence="1" key="1">
    <citation type="submission" date="2019-04" db="EMBL/GenBank/DDBJ databases">
        <title>Microbes associate with the intestines of laboratory mice.</title>
        <authorList>
            <person name="Navarre W."/>
            <person name="Wong E."/>
            <person name="Huang K."/>
            <person name="Tropini C."/>
            <person name="Ng K."/>
            <person name="Yu B."/>
        </authorList>
    </citation>
    <scope>NUCLEOTIDE SEQUENCE</scope>
    <source>
        <strain evidence="1">NM04_E33</strain>
    </source>
</reference>
<keyword evidence="2" id="KW-1185">Reference proteome</keyword>
<comment type="caution">
    <text evidence="1">The sequence shown here is derived from an EMBL/GenBank/DDBJ whole genome shotgun (WGS) entry which is preliminary data.</text>
</comment>
<gene>
    <name evidence="1" type="ORF">E5331_13770</name>
</gene>
<evidence type="ECO:0000313" key="2">
    <source>
        <dbReference type="Proteomes" id="UP000306319"/>
    </source>
</evidence>
<proteinExistence type="predicted"/>
<dbReference type="Proteomes" id="UP000306319">
    <property type="component" value="Unassembled WGS sequence"/>
</dbReference>
<organism evidence="1 2">
    <name type="scientific">Lepagella muris</name>
    <dbReference type="NCBI Taxonomy" id="3032870"/>
    <lineage>
        <taxon>Bacteria</taxon>
        <taxon>Pseudomonadati</taxon>
        <taxon>Bacteroidota</taxon>
        <taxon>Bacteroidia</taxon>
        <taxon>Bacteroidales</taxon>
        <taxon>Muribaculaceae</taxon>
        <taxon>Lepagella</taxon>
    </lineage>
</organism>